<dbReference type="Proteomes" id="UP000007523">
    <property type="component" value="Chromosome"/>
</dbReference>
<evidence type="ECO:0000256" key="1">
    <source>
        <dbReference type="ARBA" id="ARBA00003818"/>
    </source>
</evidence>
<evidence type="ECO:0000313" key="7">
    <source>
        <dbReference type="EMBL" id="AFC33262.1"/>
    </source>
</evidence>
<comment type="function">
    <text evidence="1">Acyltransferase required for the direct transfer of medium- to long-chain fatty acyl moieties from a carrier protein (MbtL) on to the epsilon-amino group of lysine residue in the mycobactin core.</text>
</comment>
<keyword evidence="4" id="KW-0046">Antibiotic resistance</keyword>
<gene>
    <name evidence="7" type="ORF">PM3016_6647</name>
</gene>
<dbReference type="SUPFAM" id="SSF55729">
    <property type="entry name" value="Acyl-CoA N-acyltransferases (Nat)"/>
    <property type="match status" value="1"/>
</dbReference>
<evidence type="ECO:0000259" key="6">
    <source>
        <dbReference type="PROSITE" id="PS51186"/>
    </source>
</evidence>
<protein>
    <recommendedName>
        <fullName evidence="3">Lysine N-acyltransferase MbtK</fullName>
    </recommendedName>
    <alternativeName>
        <fullName evidence="5">Mycobactin synthase protein K</fullName>
    </alternativeName>
</protein>
<dbReference type="GO" id="GO:0016410">
    <property type="term" value="F:N-acyltransferase activity"/>
    <property type="evidence" value="ECO:0007669"/>
    <property type="project" value="TreeGrafter"/>
</dbReference>
<dbReference type="KEGG" id="pmq:PM3016_6647"/>
<dbReference type="GO" id="GO:0046677">
    <property type="term" value="P:response to antibiotic"/>
    <property type="evidence" value="ECO:0007669"/>
    <property type="project" value="UniProtKB-KW"/>
</dbReference>
<reference evidence="7 8" key="1">
    <citation type="journal article" date="2012" name="J. Bacteriol.">
        <title>Complete Genome Sequence of Paenibacillus mucilaginosus 3016, a Bacterium Functional as Microbial Fertilizer.</title>
        <authorList>
            <person name="Ma M."/>
            <person name="Wang Z."/>
            <person name="Li L."/>
            <person name="Jiang X."/>
            <person name="Guan D."/>
            <person name="Cao F."/>
            <person name="Chen H."/>
            <person name="Wang X."/>
            <person name="Shen D."/>
            <person name="Du B."/>
            <person name="Li J."/>
        </authorList>
    </citation>
    <scope>NUCLEOTIDE SEQUENCE [LARGE SCALE GENOMIC DNA]</scope>
    <source>
        <strain evidence="7 8">3016</strain>
    </source>
</reference>
<proteinExistence type="predicted"/>
<accession>H6NMA0</accession>
<dbReference type="AlphaFoldDB" id="H6NMA0"/>
<evidence type="ECO:0000256" key="4">
    <source>
        <dbReference type="ARBA" id="ARBA00023251"/>
    </source>
</evidence>
<evidence type="ECO:0000313" key="8">
    <source>
        <dbReference type="Proteomes" id="UP000007523"/>
    </source>
</evidence>
<evidence type="ECO:0000256" key="5">
    <source>
        <dbReference type="ARBA" id="ARBA00031122"/>
    </source>
</evidence>
<dbReference type="EMBL" id="CP003235">
    <property type="protein sequence ID" value="AFC33262.1"/>
    <property type="molecule type" value="Genomic_DNA"/>
</dbReference>
<feature type="domain" description="N-acetyltransferase" evidence="6">
    <location>
        <begin position="31"/>
        <end position="194"/>
    </location>
</feature>
<name>H6NMA0_9BACL</name>
<dbReference type="InterPro" id="IPR016181">
    <property type="entry name" value="Acyl_CoA_acyltransferase"/>
</dbReference>
<dbReference type="GO" id="GO:0019290">
    <property type="term" value="P:siderophore biosynthetic process"/>
    <property type="evidence" value="ECO:0007669"/>
    <property type="project" value="InterPro"/>
</dbReference>
<dbReference type="InterPro" id="IPR000182">
    <property type="entry name" value="GNAT_dom"/>
</dbReference>
<evidence type="ECO:0000256" key="2">
    <source>
        <dbReference type="ARBA" id="ARBA00004924"/>
    </source>
</evidence>
<keyword evidence="7" id="KW-0808">Transferase</keyword>
<evidence type="ECO:0000256" key="3">
    <source>
        <dbReference type="ARBA" id="ARBA00020586"/>
    </source>
</evidence>
<dbReference type="PANTHER" id="PTHR31438">
    <property type="entry name" value="LYSINE N-ACYLTRANSFERASE C17G9.06C-RELATED"/>
    <property type="match status" value="1"/>
</dbReference>
<dbReference type="STRING" id="1116391.PM3016_6647"/>
<keyword evidence="8" id="KW-1185">Reference proteome</keyword>
<dbReference type="SMART" id="SM01006">
    <property type="entry name" value="AlcB"/>
    <property type="match status" value="1"/>
</dbReference>
<dbReference type="Gene3D" id="3.40.630.30">
    <property type="match status" value="1"/>
</dbReference>
<dbReference type="PANTHER" id="PTHR31438:SF1">
    <property type="entry name" value="LYSINE N-ACYLTRANSFERASE C17G9.06C-RELATED"/>
    <property type="match status" value="1"/>
</dbReference>
<comment type="pathway">
    <text evidence="2">Siderophore biosynthesis.</text>
</comment>
<organism evidence="7 8">
    <name type="scientific">Paenibacillus mucilaginosus 3016</name>
    <dbReference type="NCBI Taxonomy" id="1116391"/>
    <lineage>
        <taxon>Bacteria</taxon>
        <taxon>Bacillati</taxon>
        <taxon>Bacillota</taxon>
        <taxon>Bacilli</taxon>
        <taxon>Bacillales</taxon>
        <taxon>Paenibacillaceae</taxon>
        <taxon>Paenibacillus</taxon>
    </lineage>
</organism>
<sequence>MTAKAPQSSSSYTADSAAVYEIFHPGIGRRISFRPVTLEEDFERLFDWQHQTHVIPFWNLNISREAYRAHLEAFLADTHQTLYIGELDGVPMSYWEAYWCDRDIIGKYYDALPGDQGIHLLIGPPEYLGKGYALPLLQAMTAFQFQRGETDKIIAEPDARNSKMIHVFEQCGFVFQKHVDLPDKTGALMFCERSRFDRSWEHE</sequence>
<dbReference type="RefSeq" id="WP_014372314.1">
    <property type="nucleotide sequence ID" value="NC_016935.1"/>
</dbReference>
<dbReference type="HOGENOM" id="CLU_039848_4_2_9"/>
<dbReference type="InterPro" id="IPR019432">
    <property type="entry name" value="Acyltransferase_MbtK/IucB-like"/>
</dbReference>
<dbReference type="PROSITE" id="PS51186">
    <property type="entry name" value="GNAT"/>
    <property type="match status" value="1"/>
</dbReference>
<dbReference type="Pfam" id="PF13523">
    <property type="entry name" value="Acetyltransf_8"/>
    <property type="match status" value="1"/>
</dbReference>